<dbReference type="NCBIfam" id="NF033577">
    <property type="entry name" value="transpos_IS481"/>
    <property type="match status" value="1"/>
</dbReference>
<dbReference type="PANTHER" id="PTHR35004">
    <property type="entry name" value="TRANSPOSASE RV3428C-RELATED"/>
    <property type="match status" value="1"/>
</dbReference>
<dbReference type="InterPro" id="IPR012337">
    <property type="entry name" value="RNaseH-like_sf"/>
</dbReference>
<dbReference type="GO" id="GO:0015074">
    <property type="term" value="P:DNA integration"/>
    <property type="evidence" value="ECO:0007669"/>
    <property type="project" value="InterPro"/>
</dbReference>
<dbReference type="SUPFAM" id="SSF53098">
    <property type="entry name" value="Ribonuclease H-like"/>
    <property type="match status" value="1"/>
</dbReference>
<protein>
    <submittedName>
        <fullName evidence="1">HTH-type transcriptional regulator yhjB</fullName>
    </submittedName>
</protein>
<dbReference type="GO" id="GO:0003677">
    <property type="term" value="F:DNA binding"/>
    <property type="evidence" value="ECO:0007669"/>
    <property type="project" value="InterPro"/>
</dbReference>
<dbReference type="InterPro" id="IPR036388">
    <property type="entry name" value="WH-like_DNA-bd_sf"/>
</dbReference>
<dbReference type="PANTHER" id="PTHR35004:SF7">
    <property type="entry name" value="INTEGRASE PROTEIN"/>
    <property type="match status" value="1"/>
</dbReference>
<dbReference type="PROSITE" id="PS50043">
    <property type="entry name" value="HTH_LUXR_2"/>
    <property type="match status" value="1"/>
</dbReference>
<dbReference type="InterPro" id="IPR000792">
    <property type="entry name" value="Tscrpt_reg_LuxR_C"/>
</dbReference>
<dbReference type="Proteomes" id="UP000255014">
    <property type="component" value="Unassembled WGS sequence"/>
</dbReference>
<dbReference type="Pfam" id="PF00196">
    <property type="entry name" value="GerE"/>
    <property type="match status" value="1"/>
</dbReference>
<dbReference type="AlphaFoldDB" id="A0A381A3C6"/>
<gene>
    <name evidence="1" type="primary">yhjB</name>
    <name evidence="1" type="ORF">NCTC10911_02227</name>
</gene>
<evidence type="ECO:0000313" key="2">
    <source>
        <dbReference type="Proteomes" id="UP000255014"/>
    </source>
</evidence>
<dbReference type="InterPro" id="IPR001584">
    <property type="entry name" value="Integrase_cat-core"/>
</dbReference>
<proteinExistence type="predicted"/>
<sequence length="422" mass="47430">MNTHKHARLTFLRRLEMVQQLIAHQVCVPEAARAYGVTAPTVRKWLGRFLAQGQAGLADASSRPTVSPRAIAPAKALAIVELRRKRLTQARIAQALGVSASTVSRVLARAGLSHLADLEPAEPVVRYEHQAPGDLLHIDIKKLGRIQRPGHRVTGNRRDTVEGAGWDFVFVAIDDHARVAFTDIHPDERFPSAVQFLKDAVAYYQRLGVTIQRLLTDNGSAFRSRAFAALCHELGIKHRFTRPYRPQTNGKAERFIQSALREWAYAHTYQNSQHRADAMKSWLHHYNWHRPHQGIGRAVPISRLNLDEYNLLTVHSYPSAMRVTNDGVKPTMPISTGAQLLQITPRQYEVLVLLARGYPIKTVSRMLNISVATAKTHACTLYQRLHVKNKGEAVYTALQRGATLEWAEAGAREVERPTYVCR</sequence>
<reference evidence="1 2" key="1">
    <citation type="submission" date="2018-06" db="EMBL/GenBank/DDBJ databases">
        <authorList>
            <consortium name="Pathogen Informatics"/>
            <person name="Doyle S."/>
        </authorList>
    </citation>
    <scope>NUCLEOTIDE SEQUENCE [LARGE SCALE GENOMIC DNA]</scope>
    <source>
        <strain evidence="1 2">NCTC10911</strain>
    </source>
</reference>
<dbReference type="SMART" id="SM00421">
    <property type="entry name" value="HTH_LUXR"/>
    <property type="match status" value="1"/>
</dbReference>
<dbReference type="Pfam" id="PF13011">
    <property type="entry name" value="LZ_Tnp_IS481"/>
    <property type="match status" value="1"/>
</dbReference>
<dbReference type="InterPro" id="IPR036397">
    <property type="entry name" value="RNaseH_sf"/>
</dbReference>
<dbReference type="PROSITE" id="PS50994">
    <property type="entry name" value="INTEGRASE"/>
    <property type="match status" value="1"/>
</dbReference>
<dbReference type="Gene3D" id="3.30.420.10">
    <property type="entry name" value="Ribonuclease H-like superfamily/Ribonuclease H"/>
    <property type="match status" value="1"/>
</dbReference>
<dbReference type="InterPro" id="IPR024967">
    <property type="entry name" value="DNA-bd_IS481-type"/>
</dbReference>
<dbReference type="GO" id="GO:0006355">
    <property type="term" value="P:regulation of DNA-templated transcription"/>
    <property type="evidence" value="ECO:0007669"/>
    <property type="project" value="InterPro"/>
</dbReference>
<dbReference type="Gene3D" id="1.10.10.10">
    <property type="entry name" value="Winged helix-like DNA-binding domain superfamily/Winged helix DNA-binding domain"/>
    <property type="match status" value="1"/>
</dbReference>
<dbReference type="Pfam" id="PF13683">
    <property type="entry name" value="rve_3"/>
    <property type="match status" value="1"/>
</dbReference>
<dbReference type="InterPro" id="IPR047656">
    <property type="entry name" value="IS481-like_transpos"/>
</dbReference>
<organism evidence="1 2">
    <name type="scientific">Bordetella pertussis</name>
    <dbReference type="NCBI Taxonomy" id="520"/>
    <lineage>
        <taxon>Bacteria</taxon>
        <taxon>Pseudomonadati</taxon>
        <taxon>Pseudomonadota</taxon>
        <taxon>Betaproteobacteria</taxon>
        <taxon>Burkholderiales</taxon>
        <taxon>Alcaligenaceae</taxon>
        <taxon>Bordetella</taxon>
    </lineage>
</organism>
<dbReference type="InterPro" id="IPR016032">
    <property type="entry name" value="Sig_transdc_resp-reg_C-effctor"/>
</dbReference>
<dbReference type="SUPFAM" id="SSF46689">
    <property type="entry name" value="Homeodomain-like"/>
    <property type="match status" value="1"/>
</dbReference>
<dbReference type="PRINTS" id="PR00038">
    <property type="entry name" value="HTHLUXR"/>
</dbReference>
<dbReference type="InterPro" id="IPR010982">
    <property type="entry name" value="Lambda_DNA-bd_dom_sf"/>
</dbReference>
<name>A0A381A3C6_BORPT</name>
<dbReference type="SUPFAM" id="SSF46894">
    <property type="entry name" value="C-terminal effector domain of the bipartite response regulators"/>
    <property type="match status" value="1"/>
</dbReference>
<dbReference type="CDD" id="cd06170">
    <property type="entry name" value="LuxR_C_like"/>
    <property type="match status" value="1"/>
</dbReference>
<dbReference type="InterPro" id="IPR009057">
    <property type="entry name" value="Homeodomain-like_sf"/>
</dbReference>
<dbReference type="EMBL" id="UFTT01000002">
    <property type="protein sequence ID" value="SUV65185.1"/>
    <property type="molecule type" value="Genomic_DNA"/>
</dbReference>
<dbReference type="Gene3D" id="1.10.260.40">
    <property type="entry name" value="lambda repressor-like DNA-binding domains"/>
    <property type="match status" value="1"/>
</dbReference>
<accession>A0A381A3C6</accession>
<evidence type="ECO:0000313" key="1">
    <source>
        <dbReference type="EMBL" id="SUV65185.1"/>
    </source>
</evidence>